<accession>A0A8J5L1I6</accession>
<evidence type="ECO:0000313" key="3">
    <source>
        <dbReference type="Proteomes" id="UP000734854"/>
    </source>
</evidence>
<evidence type="ECO:0000313" key="2">
    <source>
        <dbReference type="EMBL" id="KAG6497801.1"/>
    </source>
</evidence>
<reference evidence="2 3" key="1">
    <citation type="submission" date="2020-08" db="EMBL/GenBank/DDBJ databases">
        <title>Plant Genome Project.</title>
        <authorList>
            <person name="Zhang R.-G."/>
        </authorList>
    </citation>
    <scope>NUCLEOTIDE SEQUENCE [LARGE SCALE GENOMIC DNA]</scope>
    <source>
        <tissue evidence="2">Rhizome</tissue>
    </source>
</reference>
<dbReference type="AlphaFoldDB" id="A0A8J5L1I6"/>
<keyword evidence="3" id="KW-1185">Reference proteome</keyword>
<proteinExistence type="predicted"/>
<comment type="caution">
    <text evidence="2">The sequence shown here is derived from an EMBL/GenBank/DDBJ whole genome shotgun (WGS) entry which is preliminary data.</text>
</comment>
<organism evidence="2 3">
    <name type="scientific">Zingiber officinale</name>
    <name type="common">Ginger</name>
    <name type="synonym">Amomum zingiber</name>
    <dbReference type="NCBI Taxonomy" id="94328"/>
    <lineage>
        <taxon>Eukaryota</taxon>
        <taxon>Viridiplantae</taxon>
        <taxon>Streptophyta</taxon>
        <taxon>Embryophyta</taxon>
        <taxon>Tracheophyta</taxon>
        <taxon>Spermatophyta</taxon>
        <taxon>Magnoliopsida</taxon>
        <taxon>Liliopsida</taxon>
        <taxon>Zingiberales</taxon>
        <taxon>Zingiberaceae</taxon>
        <taxon>Zingiber</taxon>
    </lineage>
</organism>
<feature type="compositionally biased region" description="Polar residues" evidence="1">
    <location>
        <begin position="141"/>
        <end position="152"/>
    </location>
</feature>
<feature type="region of interest" description="Disordered" evidence="1">
    <location>
        <begin position="1"/>
        <end position="20"/>
    </location>
</feature>
<dbReference type="EMBL" id="JACMSC010000012">
    <property type="protein sequence ID" value="KAG6497801.1"/>
    <property type="molecule type" value="Genomic_DNA"/>
</dbReference>
<feature type="region of interest" description="Disordered" evidence="1">
    <location>
        <begin position="112"/>
        <end position="179"/>
    </location>
</feature>
<protein>
    <submittedName>
        <fullName evidence="2">Uncharacterized protein</fullName>
    </submittedName>
</protein>
<name>A0A8J5L1I6_ZINOF</name>
<gene>
    <name evidence="2" type="ORF">ZIOFF_045707</name>
</gene>
<sequence>MTITRKTIPEHKGGGKAKGCKLPQRSTRLPAAAVAETGRLPCLAAPPGACRVAVWLGKQVVCQIGDGGFSRMSCVDLETEALFPWQLALILSSVKGESEAIEVPIRDGVRSGEDTPIGACGSPSWASERRGSLRRFRRTSKGGSPTWGTPSSAGAEETGSISASTAAEADEAASVSGAD</sequence>
<feature type="compositionally biased region" description="Low complexity" evidence="1">
    <location>
        <begin position="160"/>
        <end position="179"/>
    </location>
</feature>
<dbReference type="Proteomes" id="UP000734854">
    <property type="component" value="Unassembled WGS sequence"/>
</dbReference>
<evidence type="ECO:0000256" key="1">
    <source>
        <dbReference type="SAM" id="MobiDB-lite"/>
    </source>
</evidence>